<dbReference type="GO" id="GO:0003677">
    <property type="term" value="F:DNA binding"/>
    <property type="evidence" value="ECO:0007669"/>
    <property type="project" value="UniProtKB-KW"/>
</dbReference>
<evidence type="ECO:0000313" key="6">
    <source>
        <dbReference type="Proteomes" id="UP000464507"/>
    </source>
</evidence>
<dbReference type="PROSITE" id="PS50995">
    <property type="entry name" value="HTH_MARR_2"/>
    <property type="match status" value="1"/>
</dbReference>
<protein>
    <recommendedName>
        <fullName evidence="4">HTH marR-type domain-containing protein</fullName>
    </recommendedName>
</protein>
<dbReference type="PRINTS" id="PR00598">
    <property type="entry name" value="HTHMARR"/>
</dbReference>
<dbReference type="InterPro" id="IPR023187">
    <property type="entry name" value="Tscrpt_reg_MarR-type_CS"/>
</dbReference>
<evidence type="ECO:0000259" key="4">
    <source>
        <dbReference type="PROSITE" id="PS50995"/>
    </source>
</evidence>
<reference evidence="5 6" key="1">
    <citation type="submission" date="2016-09" db="EMBL/GenBank/DDBJ databases">
        <title>Complete genome sequence of microbes from the polar regions.</title>
        <authorList>
            <person name="Liao L."/>
            <person name="Chen B."/>
        </authorList>
    </citation>
    <scope>NUCLEOTIDE SEQUENCE [LARGE SCALE GENOMIC DNA]</scope>
    <source>
        <strain evidence="5 6">ZS314</strain>
    </source>
</reference>
<accession>A0A7L5AGS0</accession>
<sequence length="154" mass="16967">MTEERMRRHTLTGFPDAAIHLVLAFEDDRQQIASDHGISAIELKCLFRIAAAGSLTPKQLAEKLSVTNGAITGISTRLVTAGLLHRVAHPNDRRSVYLELTEAGHLAMAEIHADFNEMVSDATAGITVDELEVTVETLRRVTTALRARLRRDLD</sequence>
<keyword evidence="2" id="KW-0238">DNA-binding</keyword>
<dbReference type="Gene3D" id="1.10.10.10">
    <property type="entry name" value="Winged helix-like DNA-binding domain superfamily/Winged helix DNA-binding domain"/>
    <property type="match status" value="1"/>
</dbReference>
<evidence type="ECO:0000256" key="1">
    <source>
        <dbReference type="ARBA" id="ARBA00023015"/>
    </source>
</evidence>
<name>A0A7L5AGS0_9MICO</name>
<dbReference type="Pfam" id="PF01047">
    <property type="entry name" value="MarR"/>
    <property type="match status" value="1"/>
</dbReference>
<dbReference type="InterPro" id="IPR036390">
    <property type="entry name" value="WH_DNA-bd_sf"/>
</dbReference>
<dbReference type="Proteomes" id="UP000464507">
    <property type="component" value="Chromosome"/>
</dbReference>
<keyword evidence="1" id="KW-0805">Transcription regulation</keyword>
<dbReference type="OrthoDB" id="162531at2"/>
<dbReference type="GO" id="GO:0003700">
    <property type="term" value="F:DNA-binding transcription factor activity"/>
    <property type="evidence" value="ECO:0007669"/>
    <property type="project" value="InterPro"/>
</dbReference>
<dbReference type="InterPro" id="IPR039422">
    <property type="entry name" value="MarR/SlyA-like"/>
</dbReference>
<dbReference type="SMART" id="SM00347">
    <property type="entry name" value="HTH_MARR"/>
    <property type="match status" value="1"/>
</dbReference>
<dbReference type="GO" id="GO:0006950">
    <property type="term" value="P:response to stress"/>
    <property type="evidence" value="ECO:0007669"/>
    <property type="project" value="TreeGrafter"/>
</dbReference>
<proteinExistence type="predicted"/>
<feature type="domain" description="HTH marR-type" evidence="4">
    <location>
        <begin position="1"/>
        <end position="143"/>
    </location>
</feature>
<dbReference type="RefSeq" id="WP_161885569.1">
    <property type="nucleotide sequence ID" value="NZ_CP017146.1"/>
</dbReference>
<dbReference type="InterPro" id="IPR036388">
    <property type="entry name" value="WH-like_DNA-bd_sf"/>
</dbReference>
<evidence type="ECO:0000256" key="3">
    <source>
        <dbReference type="ARBA" id="ARBA00023163"/>
    </source>
</evidence>
<dbReference type="KEGG" id="mant:BHD05_05630"/>
<keyword evidence="6" id="KW-1185">Reference proteome</keyword>
<dbReference type="SUPFAM" id="SSF46785">
    <property type="entry name" value="Winged helix' DNA-binding domain"/>
    <property type="match status" value="1"/>
</dbReference>
<dbReference type="PANTHER" id="PTHR33164:SF87">
    <property type="entry name" value="MULTIPLE ANTIBIOTIC RESISTANCE PROTEIN MARR"/>
    <property type="match status" value="1"/>
</dbReference>
<keyword evidence="3" id="KW-0804">Transcription</keyword>
<organism evidence="5 6">
    <name type="scientific">Marisediminicola antarctica</name>
    <dbReference type="NCBI Taxonomy" id="674079"/>
    <lineage>
        <taxon>Bacteria</taxon>
        <taxon>Bacillati</taxon>
        <taxon>Actinomycetota</taxon>
        <taxon>Actinomycetes</taxon>
        <taxon>Micrococcales</taxon>
        <taxon>Microbacteriaceae</taxon>
        <taxon>Marisediminicola</taxon>
    </lineage>
</organism>
<dbReference type="PANTHER" id="PTHR33164">
    <property type="entry name" value="TRANSCRIPTIONAL REGULATOR, MARR FAMILY"/>
    <property type="match status" value="1"/>
</dbReference>
<dbReference type="PROSITE" id="PS01117">
    <property type="entry name" value="HTH_MARR_1"/>
    <property type="match status" value="1"/>
</dbReference>
<gene>
    <name evidence="5" type="ORF">BHD05_05630</name>
</gene>
<dbReference type="AlphaFoldDB" id="A0A7L5AGS0"/>
<dbReference type="InterPro" id="IPR000835">
    <property type="entry name" value="HTH_MarR-typ"/>
</dbReference>
<evidence type="ECO:0000256" key="2">
    <source>
        <dbReference type="ARBA" id="ARBA00023125"/>
    </source>
</evidence>
<evidence type="ECO:0000313" key="5">
    <source>
        <dbReference type="EMBL" id="QHO69206.1"/>
    </source>
</evidence>
<dbReference type="EMBL" id="CP017146">
    <property type="protein sequence ID" value="QHO69206.1"/>
    <property type="molecule type" value="Genomic_DNA"/>
</dbReference>